<feature type="compositionally biased region" description="Basic and acidic residues" evidence="13">
    <location>
        <begin position="619"/>
        <end position="632"/>
    </location>
</feature>
<reference evidence="15 16" key="1">
    <citation type="submission" date="2013-07" db="EMBL/GenBank/DDBJ databases">
        <title>The Genome Sequence of Cryptococcus heveanensis BCC8398.</title>
        <authorList>
            <consortium name="The Broad Institute Genome Sequencing Platform"/>
            <person name="Cuomo C."/>
            <person name="Litvintseva A."/>
            <person name="Chen Y."/>
            <person name="Heitman J."/>
            <person name="Sun S."/>
            <person name="Springer D."/>
            <person name="Dromer F."/>
            <person name="Young S.K."/>
            <person name="Zeng Q."/>
            <person name="Gargeya S."/>
            <person name="Fitzgerald M."/>
            <person name="Abouelleil A."/>
            <person name="Alvarado L."/>
            <person name="Berlin A.M."/>
            <person name="Chapman S.B."/>
            <person name="Dewar J."/>
            <person name="Goldberg J."/>
            <person name="Griggs A."/>
            <person name="Gujja S."/>
            <person name="Hansen M."/>
            <person name="Howarth C."/>
            <person name="Imamovic A."/>
            <person name="Larimer J."/>
            <person name="McCowan C."/>
            <person name="Murphy C."/>
            <person name="Pearson M."/>
            <person name="Priest M."/>
            <person name="Roberts A."/>
            <person name="Saif S."/>
            <person name="Shea T."/>
            <person name="Sykes S."/>
            <person name="Wortman J."/>
            <person name="Nusbaum C."/>
            <person name="Birren B."/>
        </authorList>
    </citation>
    <scope>NUCLEOTIDE SEQUENCE [LARGE SCALE GENOMIC DNA]</scope>
    <source>
        <strain evidence="15 16">BCC8398</strain>
    </source>
</reference>
<dbReference type="SUPFAM" id="SSF100879">
    <property type="entry name" value="Lesion bypass DNA polymerase (Y-family), little finger domain"/>
    <property type="match status" value="1"/>
</dbReference>
<evidence type="ECO:0000259" key="14">
    <source>
        <dbReference type="PROSITE" id="PS50173"/>
    </source>
</evidence>
<dbReference type="FunFam" id="1.10.150.810:FF:000003">
    <property type="entry name" value="DNA polymerase kappa subunit"/>
    <property type="match status" value="1"/>
</dbReference>
<dbReference type="Pfam" id="PF11798">
    <property type="entry name" value="IMS_HHH"/>
    <property type="match status" value="1"/>
</dbReference>
<evidence type="ECO:0000256" key="6">
    <source>
        <dbReference type="ARBA" id="ARBA00022705"/>
    </source>
</evidence>
<dbReference type="GO" id="GO:0003887">
    <property type="term" value="F:DNA-directed DNA polymerase activity"/>
    <property type="evidence" value="ECO:0007669"/>
    <property type="project" value="UniProtKB-KW"/>
</dbReference>
<dbReference type="GO" id="GO:0046872">
    <property type="term" value="F:metal ion binding"/>
    <property type="evidence" value="ECO:0007669"/>
    <property type="project" value="UniProtKB-KW"/>
</dbReference>
<keyword evidence="6" id="KW-0235">DNA replication</keyword>
<dbReference type="PANTHER" id="PTHR11076:SF33">
    <property type="entry name" value="DNA POLYMERASE KAPPA"/>
    <property type="match status" value="1"/>
</dbReference>
<dbReference type="Proteomes" id="UP000092666">
    <property type="component" value="Unassembled WGS sequence"/>
</dbReference>
<dbReference type="GO" id="GO:0003684">
    <property type="term" value="F:damaged DNA binding"/>
    <property type="evidence" value="ECO:0007669"/>
    <property type="project" value="InterPro"/>
</dbReference>
<dbReference type="Gene3D" id="3.30.160.60">
    <property type="entry name" value="Classic Zinc Finger"/>
    <property type="match status" value="1"/>
</dbReference>
<dbReference type="GO" id="GO:0006260">
    <property type="term" value="P:DNA replication"/>
    <property type="evidence" value="ECO:0007669"/>
    <property type="project" value="UniProtKB-KW"/>
</dbReference>
<dbReference type="HAMAP" id="MF_01113">
    <property type="entry name" value="DNApol_IV"/>
    <property type="match status" value="1"/>
</dbReference>
<dbReference type="CDD" id="cd03586">
    <property type="entry name" value="PolY_Pol_IV_kappa"/>
    <property type="match status" value="1"/>
</dbReference>
<dbReference type="Gene3D" id="1.10.150.810">
    <property type="match status" value="2"/>
</dbReference>
<evidence type="ECO:0000256" key="12">
    <source>
        <dbReference type="ARBA" id="ARBA00049244"/>
    </source>
</evidence>
<keyword evidence="4" id="KW-0808">Transferase</keyword>
<dbReference type="InterPro" id="IPR024728">
    <property type="entry name" value="PolY_HhH_motif"/>
</dbReference>
<dbReference type="InterPro" id="IPR043128">
    <property type="entry name" value="Rev_trsase/Diguanyl_cyclase"/>
</dbReference>
<evidence type="ECO:0000256" key="1">
    <source>
        <dbReference type="ARBA" id="ARBA00010945"/>
    </source>
</evidence>
<name>A0A1B9GPJ1_9TREE</name>
<reference evidence="16" key="2">
    <citation type="submission" date="2013-12" db="EMBL/GenBank/DDBJ databases">
        <title>Evolution of pathogenesis and genome organization in the Tremellales.</title>
        <authorList>
            <person name="Cuomo C."/>
            <person name="Litvintseva A."/>
            <person name="Heitman J."/>
            <person name="Chen Y."/>
            <person name="Sun S."/>
            <person name="Springer D."/>
            <person name="Dromer F."/>
            <person name="Young S."/>
            <person name="Zeng Q."/>
            <person name="Chapman S."/>
            <person name="Gujja S."/>
            <person name="Saif S."/>
            <person name="Birren B."/>
        </authorList>
    </citation>
    <scope>NUCLEOTIDE SEQUENCE [LARGE SCALE GENOMIC DNA]</scope>
    <source>
        <strain evidence="16">BCC8398</strain>
    </source>
</reference>
<accession>A0A1B9GPJ1</accession>
<evidence type="ECO:0000256" key="5">
    <source>
        <dbReference type="ARBA" id="ARBA00022695"/>
    </source>
</evidence>
<dbReference type="EC" id="2.7.7.7" evidence="2"/>
<evidence type="ECO:0000313" key="15">
    <source>
        <dbReference type="EMBL" id="OCF32972.1"/>
    </source>
</evidence>
<dbReference type="GO" id="GO:0005634">
    <property type="term" value="C:nucleus"/>
    <property type="evidence" value="ECO:0007669"/>
    <property type="project" value="TreeGrafter"/>
</dbReference>
<dbReference type="FunFam" id="3.30.70.270:FF:000014">
    <property type="entry name" value="DNA polymerase kappa subunit"/>
    <property type="match status" value="1"/>
</dbReference>
<dbReference type="InterPro" id="IPR050116">
    <property type="entry name" value="DNA_polymerase-Y"/>
</dbReference>
<evidence type="ECO:0000256" key="13">
    <source>
        <dbReference type="SAM" id="MobiDB-lite"/>
    </source>
</evidence>
<dbReference type="FunFam" id="3.30.1490.100:FF:000004">
    <property type="entry name" value="DNA polymerase IV"/>
    <property type="match status" value="1"/>
</dbReference>
<evidence type="ECO:0000256" key="11">
    <source>
        <dbReference type="ARBA" id="ARBA00023204"/>
    </source>
</evidence>
<keyword evidence="16" id="KW-1185">Reference proteome</keyword>
<keyword evidence="7" id="KW-0479">Metal-binding</keyword>
<keyword evidence="10" id="KW-0239">DNA-directed DNA polymerase</keyword>
<evidence type="ECO:0000256" key="3">
    <source>
        <dbReference type="ARBA" id="ARBA00016178"/>
    </source>
</evidence>
<dbReference type="AlphaFoldDB" id="A0A1B9GPJ1"/>
<keyword evidence="9" id="KW-0460">Magnesium</keyword>
<dbReference type="GO" id="GO:0006281">
    <property type="term" value="P:DNA repair"/>
    <property type="evidence" value="ECO:0007669"/>
    <property type="project" value="UniProtKB-KW"/>
</dbReference>
<dbReference type="PANTHER" id="PTHR11076">
    <property type="entry name" value="DNA REPAIR POLYMERASE UMUC / TRANSFERASE FAMILY MEMBER"/>
    <property type="match status" value="1"/>
</dbReference>
<feature type="domain" description="UmuC" evidence="14">
    <location>
        <begin position="137"/>
        <end position="316"/>
    </location>
</feature>
<comment type="similarity">
    <text evidence="1">Belongs to the DNA polymerase type-Y family.</text>
</comment>
<evidence type="ECO:0000256" key="10">
    <source>
        <dbReference type="ARBA" id="ARBA00022932"/>
    </source>
</evidence>
<dbReference type="GO" id="GO:0070987">
    <property type="term" value="P:error-free translesion synthesis"/>
    <property type="evidence" value="ECO:0007669"/>
    <property type="project" value="UniProtKB-ARBA"/>
</dbReference>
<feature type="region of interest" description="Disordered" evidence="13">
    <location>
        <begin position="612"/>
        <end position="670"/>
    </location>
</feature>
<evidence type="ECO:0000256" key="9">
    <source>
        <dbReference type="ARBA" id="ARBA00022842"/>
    </source>
</evidence>
<dbReference type="Gene3D" id="3.30.70.270">
    <property type="match status" value="1"/>
</dbReference>
<dbReference type="PROSITE" id="PS50173">
    <property type="entry name" value="UMUC"/>
    <property type="match status" value="1"/>
</dbReference>
<evidence type="ECO:0000313" key="16">
    <source>
        <dbReference type="Proteomes" id="UP000092666"/>
    </source>
</evidence>
<evidence type="ECO:0000256" key="2">
    <source>
        <dbReference type="ARBA" id="ARBA00012417"/>
    </source>
</evidence>
<dbReference type="InterPro" id="IPR022880">
    <property type="entry name" value="DNApol_IV"/>
</dbReference>
<dbReference type="InterPro" id="IPR017961">
    <property type="entry name" value="DNA_pol_Y-fam_little_finger"/>
</dbReference>
<dbReference type="Pfam" id="PF11799">
    <property type="entry name" value="IMS_C"/>
    <property type="match status" value="1"/>
</dbReference>
<organism evidence="15 16">
    <name type="scientific">Kwoniella heveanensis BCC8398</name>
    <dbReference type="NCBI Taxonomy" id="1296120"/>
    <lineage>
        <taxon>Eukaryota</taxon>
        <taxon>Fungi</taxon>
        <taxon>Dikarya</taxon>
        <taxon>Basidiomycota</taxon>
        <taxon>Agaricomycotina</taxon>
        <taxon>Tremellomycetes</taxon>
        <taxon>Tremellales</taxon>
        <taxon>Cryptococcaceae</taxon>
        <taxon>Kwoniella</taxon>
    </lineage>
</organism>
<dbReference type="InterPro" id="IPR036775">
    <property type="entry name" value="DNA_pol_Y-fam_lit_finger_sf"/>
</dbReference>
<comment type="catalytic activity">
    <reaction evidence="12">
        <text>DNA(n) + a 2'-deoxyribonucleoside 5'-triphosphate = DNA(n+1) + diphosphate</text>
        <dbReference type="Rhea" id="RHEA:22508"/>
        <dbReference type="Rhea" id="RHEA-COMP:17339"/>
        <dbReference type="Rhea" id="RHEA-COMP:17340"/>
        <dbReference type="ChEBI" id="CHEBI:33019"/>
        <dbReference type="ChEBI" id="CHEBI:61560"/>
        <dbReference type="ChEBI" id="CHEBI:173112"/>
        <dbReference type="EC" id="2.7.7.7"/>
    </reaction>
</comment>
<dbReference type="FunFam" id="3.40.1170.60:FF:000014">
    <property type="entry name" value="Related to DNA polymerase kappa"/>
    <property type="match status" value="1"/>
</dbReference>
<feature type="compositionally biased region" description="Basic and acidic residues" evidence="13">
    <location>
        <begin position="18"/>
        <end position="47"/>
    </location>
</feature>
<feature type="region of interest" description="Disordered" evidence="13">
    <location>
        <begin position="482"/>
        <end position="512"/>
    </location>
</feature>
<dbReference type="Gene3D" id="3.40.1170.60">
    <property type="match status" value="1"/>
</dbReference>
<keyword evidence="5" id="KW-0548">Nucleotidyltransferase</keyword>
<gene>
    <name evidence="15" type="ORF">I316_05310</name>
</gene>
<evidence type="ECO:0000256" key="8">
    <source>
        <dbReference type="ARBA" id="ARBA00022763"/>
    </source>
</evidence>
<dbReference type="InterPro" id="IPR043502">
    <property type="entry name" value="DNA/RNA_pol_sf"/>
</dbReference>
<sequence>MSLTPPPPPPPPPFASETSEKDKVKKMPEGMSEEERAAAEARQRSFERSLAGPSVGKAGLMRDQTEVNRIIAEASKGSKNRYYLNQVRKDKELTEKIEWYRAKRDELMKMADRERLEVEADRILIEVEATRDLSQVVVHVDMDAFYASVEVQRDPTLKGKAFGVGQGVLTTASYEARKYGCRSGMAGFIAKKLCPHIVLTKMHFDLYIAASKAVREVLVQYDENLMMASLDEGYLNITPYMSIHNMTATEVVSQLRAEVEAKTQLTISAGIAPNRMLAKICSDKNKPNGQYEMEFDRGVVTKFMRDLPVRKIPGFGRVTERCLEGLGVETCGDIYTRRVELLAMDHWFGFRGLCKAYLGIADNNVAPGKREERKSVGVERTFRDKTDDEDILNELASIAEELEKDLERLQYAGKTVTVKYKMHTYENKTRAKSVPKYITTSKDILPIALELLKRELPLRIRLLGIRLSTLKDLTLPDKGIKGFFASPTKKRRPNAEAGPSRSSTPTHVDDDDLPEMMRLEAESQDAAADVFDLTGEADDTPDSPLPSAGVSDTGSPPPSAGVLGKRKASDQAHLLGPICPICDKALGAGVSNQGLNEHIDWCLNRDAIKEASARSPKKTKVEKDPDRGDGRVSRKKAKQDFPSGPAASVGKAKGKGQGKGGMLDWLKRGG</sequence>
<dbReference type="SUPFAM" id="SSF56672">
    <property type="entry name" value="DNA/RNA polymerases"/>
    <property type="match status" value="1"/>
</dbReference>
<evidence type="ECO:0000256" key="7">
    <source>
        <dbReference type="ARBA" id="ARBA00022723"/>
    </source>
</evidence>
<feature type="compositionally biased region" description="Pro residues" evidence="13">
    <location>
        <begin position="1"/>
        <end position="14"/>
    </location>
</feature>
<dbReference type="OrthoDB" id="1747274at2759"/>
<dbReference type="GO" id="GO:0042276">
    <property type="term" value="P:error-prone translesion synthesis"/>
    <property type="evidence" value="ECO:0007669"/>
    <property type="project" value="TreeGrafter"/>
</dbReference>
<dbReference type="InterPro" id="IPR001126">
    <property type="entry name" value="UmuC"/>
</dbReference>
<keyword evidence="8" id="KW-0227">DNA damage</keyword>
<dbReference type="STRING" id="1296120.A0A1B9GPJ1"/>
<dbReference type="NCBIfam" id="NF002677">
    <property type="entry name" value="PRK02406.1"/>
    <property type="match status" value="1"/>
</dbReference>
<proteinExistence type="inferred from homology"/>
<feature type="region of interest" description="Disordered" evidence="13">
    <location>
        <begin position="1"/>
        <end position="57"/>
    </location>
</feature>
<keyword evidence="11" id="KW-0234">DNA repair</keyword>
<protein>
    <recommendedName>
        <fullName evidence="3">DNA polymerase kappa</fullName>
        <ecNumber evidence="2">2.7.7.7</ecNumber>
    </recommendedName>
</protein>
<feature type="region of interest" description="Disordered" evidence="13">
    <location>
        <begin position="534"/>
        <end position="568"/>
    </location>
</feature>
<dbReference type="Pfam" id="PF00817">
    <property type="entry name" value="IMS"/>
    <property type="match status" value="1"/>
</dbReference>
<dbReference type="Gene3D" id="3.30.1490.100">
    <property type="entry name" value="DNA polymerase, Y-family, little finger domain"/>
    <property type="match status" value="1"/>
</dbReference>
<dbReference type="EMBL" id="KI669506">
    <property type="protein sequence ID" value="OCF32972.1"/>
    <property type="molecule type" value="Genomic_DNA"/>
</dbReference>
<evidence type="ECO:0000256" key="4">
    <source>
        <dbReference type="ARBA" id="ARBA00022679"/>
    </source>
</evidence>